<reference evidence="3 4" key="1">
    <citation type="journal article" date="2019" name="Environ. Microbiol.">
        <title>At the nexus of three kingdoms: the genome of the mycorrhizal fungus Gigaspora margarita provides insights into plant, endobacterial and fungal interactions.</title>
        <authorList>
            <person name="Venice F."/>
            <person name="Ghignone S."/>
            <person name="Salvioli di Fossalunga A."/>
            <person name="Amselem J."/>
            <person name="Novero M."/>
            <person name="Xianan X."/>
            <person name="Sedzielewska Toro K."/>
            <person name="Morin E."/>
            <person name="Lipzen A."/>
            <person name="Grigoriev I.V."/>
            <person name="Henrissat B."/>
            <person name="Martin F.M."/>
            <person name="Bonfante P."/>
        </authorList>
    </citation>
    <scope>NUCLEOTIDE SEQUENCE [LARGE SCALE GENOMIC DNA]</scope>
    <source>
        <strain evidence="3 4">BEG34</strain>
    </source>
</reference>
<organism evidence="3 4">
    <name type="scientific">Gigaspora margarita</name>
    <dbReference type="NCBI Taxonomy" id="4874"/>
    <lineage>
        <taxon>Eukaryota</taxon>
        <taxon>Fungi</taxon>
        <taxon>Fungi incertae sedis</taxon>
        <taxon>Mucoromycota</taxon>
        <taxon>Glomeromycotina</taxon>
        <taxon>Glomeromycetes</taxon>
        <taxon>Diversisporales</taxon>
        <taxon>Gigasporaceae</taxon>
        <taxon>Gigaspora</taxon>
    </lineage>
</organism>
<keyword evidence="4" id="KW-1185">Reference proteome</keyword>
<dbReference type="PANTHER" id="PTHR14136:SF17">
    <property type="entry name" value="BTB_POZ DOMAIN-CONTAINING PROTEIN KCTD9"/>
    <property type="match status" value="1"/>
</dbReference>
<dbReference type="InterPro" id="IPR051082">
    <property type="entry name" value="Pentapeptide-BTB/POZ_domain"/>
</dbReference>
<dbReference type="SUPFAM" id="SSF52540">
    <property type="entry name" value="P-loop containing nucleoside triphosphate hydrolases"/>
    <property type="match status" value="1"/>
</dbReference>
<dbReference type="Pfam" id="PF05729">
    <property type="entry name" value="NACHT"/>
    <property type="match status" value="1"/>
</dbReference>
<protein>
    <submittedName>
        <fullName evidence="3">NACHT domain-containing protein</fullName>
    </submittedName>
</protein>
<dbReference type="PANTHER" id="PTHR14136">
    <property type="entry name" value="BTB_POZ DOMAIN-CONTAINING PROTEIN KCTD9"/>
    <property type="match status" value="1"/>
</dbReference>
<accession>A0A8H4B441</accession>
<feature type="domain" description="Arm-like repeat" evidence="2">
    <location>
        <begin position="123"/>
        <end position="370"/>
    </location>
</feature>
<dbReference type="InterPro" id="IPR056251">
    <property type="entry name" value="Arm_rpt_dom"/>
</dbReference>
<sequence>MMNNIYKKFSKTTGKTHFGKGIKHLKEAQDQKNDPTNAVVLYKEAIRNLEIAHDHHQSSNEIKMTLEQARRELSLLDNKIIDNSQSLNENTCPSEENIIEAQFFTKNLLVPKNNLPLSEDDIPSNTLQLACKLRQSELPDKQEGLITLARQIIIEFVKTKASGSDLVNEVIALSYLPDSEKEIYKILLDDFINKIKNSCLLHDSLLKGLSHVIRHANPKHLELGDLVRILKILKEEFENIHTQDKEQQIKMIRTLGQLFDAMADCKVKDLRKEELYNPLYNALEKLSGDSNLELAYQAKYAYQALICIRHDESPWKTFQKRCTDIFQGLAKLAGAITSIDPGRLPEAFEHFDKGFEGIEKAIKGAIVLVKEIHDDNDKNDWKYHLKQLDKVKNLRELASPPLFSIKLLSKARYINHLQLIQRDELKKGRGEKLDQLSELKDRFFSDISEFNDDLDLYVKPRGKQKVPVKKLLGNEKMVFEDEDCDVEEVVDGFLKSKDELTPDDKKILEKAIDEFLNSKNKVSLLKTVNGFFALENQLTLKDEKILDIATNQFLALKDKMLLEEVTNKFLSNSNCEVINNTINDLSKSTIINDEDIKYINIVVNEYMTSNDEKSFERTLNEFLDFKAKKILETTVKKIVASKCKKVLLILGIGGTGKSTFNRNLTRHLWQEYNQQTMPQSPIPLFIALARIGKMINKGEDLIEIYLKEECSLPINMINNLRNEKFVIILDGYDEIAERDCQCYESNRFSKWNAKVIISCRPEYLGSGYEKMFYPKNDESGFQELTITPFSKTEIQLYIKNYVNKGHSIHFDTDTYLQQIKKIPQLEDLISNPILLKITLIALPDLIEREETTALQINRINLYEEFLKTWFDRAQKRLLIIQKIDKEKEAFRCLNLNDFSKSCLQFSKDFAAEMFKDNNKVVIEYNSNNSNWEPFLGNEDAKCYLLRFSMPLIRRRTEYWFLHKSIRDYLIAMKFLESFKSTKLDVTLFYKQSFASEPGVQQFIAEYIQQKLSDFEPKLLEFIESSKKDEHVQIASANAITILSLIGAQFKNLIDLNGCNISGADLSNRILNDLRLAKAKLNQVNFQNVKLRNANLLSSSLRDADFKGADLTFAKLQSTLLQGANFQNTTLQNANLLNANLQNATLQNANFQNADLQYAKLPSTSLRCANFKGANLSRNGTC</sequence>
<evidence type="ECO:0000313" key="3">
    <source>
        <dbReference type="EMBL" id="KAF0557675.1"/>
    </source>
</evidence>
<dbReference type="Pfam" id="PF00805">
    <property type="entry name" value="Pentapeptide"/>
    <property type="match status" value="2"/>
</dbReference>
<dbReference type="AlphaFoldDB" id="A0A8H4B441"/>
<gene>
    <name evidence="3" type="ORF">F8M41_012807</name>
</gene>
<dbReference type="Pfam" id="PF23948">
    <property type="entry name" value="ARM_5"/>
    <property type="match status" value="1"/>
</dbReference>
<proteinExistence type="predicted"/>
<comment type="caution">
    <text evidence="3">The sequence shown here is derived from an EMBL/GenBank/DDBJ whole genome shotgun (WGS) entry which is preliminary data.</text>
</comment>
<dbReference type="Gene3D" id="3.40.50.300">
    <property type="entry name" value="P-loop containing nucleotide triphosphate hydrolases"/>
    <property type="match status" value="1"/>
</dbReference>
<dbReference type="SUPFAM" id="SSF141571">
    <property type="entry name" value="Pentapeptide repeat-like"/>
    <property type="match status" value="1"/>
</dbReference>
<dbReference type="Gene3D" id="2.160.20.80">
    <property type="entry name" value="E3 ubiquitin-protein ligase SopA"/>
    <property type="match status" value="1"/>
</dbReference>
<dbReference type="InterPro" id="IPR001646">
    <property type="entry name" value="5peptide_repeat"/>
</dbReference>
<dbReference type="InterPro" id="IPR007111">
    <property type="entry name" value="NACHT_NTPase"/>
</dbReference>
<dbReference type="Proteomes" id="UP000439903">
    <property type="component" value="Unassembled WGS sequence"/>
</dbReference>
<dbReference type="EMBL" id="WTPW01000027">
    <property type="protein sequence ID" value="KAF0557675.1"/>
    <property type="molecule type" value="Genomic_DNA"/>
</dbReference>
<evidence type="ECO:0000259" key="1">
    <source>
        <dbReference type="Pfam" id="PF05729"/>
    </source>
</evidence>
<feature type="domain" description="NACHT" evidence="1">
    <location>
        <begin position="646"/>
        <end position="802"/>
    </location>
</feature>
<dbReference type="InterPro" id="IPR027417">
    <property type="entry name" value="P-loop_NTPase"/>
</dbReference>
<evidence type="ECO:0000259" key="2">
    <source>
        <dbReference type="Pfam" id="PF23948"/>
    </source>
</evidence>
<evidence type="ECO:0000313" key="4">
    <source>
        <dbReference type="Proteomes" id="UP000439903"/>
    </source>
</evidence>
<name>A0A8H4B441_GIGMA</name>
<dbReference type="OrthoDB" id="538223at2759"/>